<evidence type="ECO:0000256" key="6">
    <source>
        <dbReference type="ARBA" id="ARBA00022786"/>
    </source>
</evidence>
<dbReference type="PANTHER" id="PTHR45700">
    <property type="entry name" value="UBIQUITIN-PROTEIN LIGASE E3C"/>
    <property type="match status" value="1"/>
</dbReference>
<dbReference type="FunFam" id="3.30.2160.10:FF:000004">
    <property type="entry name" value="probable E3 ubiquitin-protein ligase HERC4 isoform X1"/>
    <property type="match status" value="1"/>
</dbReference>
<comment type="caution">
    <text evidence="10">The sequence shown here is derived from an EMBL/GenBank/DDBJ whole genome shotgun (WGS) entry which is preliminary data.</text>
</comment>
<evidence type="ECO:0000259" key="9">
    <source>
        <dbReference type="PROSITE" id="PS50237"/>
    </source>
</evidence>
<keyword evidence="5" id="KW-0808">Transferase</keyword>
<feature type="domain" description="HECT" evidence="9">
    <location>
        <begin position="737"/>
        <end position="1065"/>
    </location>
</feature>
<dbReference type="Gene3D" id="3.90.1750.10">
    <property type="entry name" value="Hect, E3 ligase catalytic domains"/>
    <property type="match status" value="1"/>
</dbReference>
<sequence length="1065" mass="120635">MTNVKTSSKVEKSTIRRLRSKDSDLFHVFDFRLISFCFFVEENEVHSLEMDEVLGGHAVVSGRPPKIPMAHSKRHSLQSGDSITKFNKLKKHASQPKLRKDVLSGSLASLNLDSSRRFSSLAQLNVQSLKASAKTLSASNLAAISDSNLSLKEAMPQRSYDQPNSSYADAKSHFEELVKCYFRQLTKGCGDESCQNKFCFSNKGGVKLAPDVAGIMSIELATRNKQYICTPSNQKTGPLPAKLFEGEANKPRPFLHCLFSTTPFQTLFQPFSQRRNSEKSSNFSTNVNESKRLGENQVSSSRNKVKDSVVDKETPVASGGKSLVSEEVSKKVTHLQTVEVKEEPKRHVFNLDTEFSKVNMSGNLMSDHALPGMPPELFSSNSSLNEVIDLEEFEKECALEMSSGHIQEFSLTHLTLPMLESSAENYNQCKDAAFLLNTIRTVFTSSKALNDSFRTAKGEHHDSLDVPAVREAYKLLLSLEPQHTFIQPFLNALEIHLTKLNTLVINSDEVAQLVILMENPLVQDSQALLRKMCLVLSNLPVDSRKALIKILSYYDMDSFKHLLQVFQAYFSSLVSLGQCSKPRLLEACKTLAILYDTCYQLNKKRKEKFVPLSDFYNEELSLKMDFKKEYEHWRTLQESNRLHSGQKLSILDFPFLLDPTSKVRILKIDAVSQMRVEYQNAIVHQARVQQAQRLWEEAQKKTNELEDAVKSAMCPFLVLEVRRDNLIEDTLNQINLKEFDLKKPLKIKYVGGGEQGLDMGGLQKEFFHMIVEAIFDPGYGMFTNIDETHCVWLNSSSLESEKEFELVGILLGLAIYNGIILDVHFPLVIYKKLQGEKLDLHDLMSIQPSLARSLMELLQFEGDVEDTFCYTFQVSSSEFGNLQSIELLPNGENISVTNNNREQFVSLYVNHLLVQCIERQFQAFSRGFHKVCGGEVLTLFRPDELELLICGCPVIDFYELEVAATYEEGYNHSHPTITLLWKVVNEMTLEQKKAFLMFVTGSDRVPLKGLVNLTFIVQRHGEDSDRLPAALTCFNRLLLPEYSTREKLKERLIVAIENCKGFGLT</sequence>
<dbReference type="Pfam" id="PF16558">
    <property type="entry name" value="AZUL"/>
    <property type="match status" value="1"/>
</dbReference>
<feature type="compositionally biased region" description="Polar residues" evidence="8">
    <location>
        <begin position="272"/>
        <end position="288"/>
    </location>
</feature>
<dbReference type="InterPro" id="IPR032353">
    <property type="entry name" value="AZUL"/>
</dbReference>
<dbReference type="InterPro" id="IPR000569">
    <property type="entry name" value="HECT_dom"/>
</dbReference>
<dbReference type="GO" id="GO:0061630">
    <property type="term" value="F:ubiquitin protein ligase activity"/>
    <property type="evidence" value="ECO:0007669"/>
    <property type="project" value="UniProtKB-EC"/>
</dbReference>
<dbReference type="Gene3D" id="3.30.2410.10">
    <property type="entry name" value="Hect, E3 ligase catalytic domain"/>
    <property type="match status" value="1"/>
</dbReference>
<dbReference type="GO" id="GO:0000209">
    <property type="term" value="P:protein polyubiquitination"/>
    <property type="evidence" value="ECO:0007669"/>
    <property type="project" value="InterPro"/>
</dbReference>
<keyword evidence="6 7" id="KW-0833">Ubl conjugation pathway</keyword>
<feature type="compositionally biased region" description="Basic and acidic residues" evidence="8">
    <location>
        <begin position="304"/>
        <end position="314"/>
    </location>
</feature>
<dbReference type="Gene3D" id="6.10.130.10">
    <property type="entry name" value="Ubiquitin-protein ligase E3A, N-terminal zinc-binding domain (AZUL)"/>
    <property type="match status" value="1"/>
</dbReference>
<dbReference type="AlphaFoldDB" id="A0A2B4RH77"/>
<dbReference type="SUPFAM" id="SSF56204">
    <property type="entry name" value="Hect, E3 ligase catalytic domain"/>
    <property type="match status" value="1"/>
</dbReference>
<feature type="active site" description="Glycyl thioester intermediate" evidence="7">
    <location>
        <position position="1033"/>
    </location>
</feature>
<comment type="catalytic activity">
    <reaction evidence="1">
        <text>S-ubiquitinyl-[E2 ubiquitin-conjugating enzyme]-L-cysteine + [acceptor protein]-L-lysine = [E2 ubiquitin-conjugating enzyme]-L-cysteine + N(6)-ubiquitinyl-[acceptor protein]-L-lysine.</text>
        <dbReference type="EC" id="2.3.2.26"/>
    </reaction>
</comment>
<dbReference type="PROSITE" id="PS50237">
    <property type="entry name" value="HECT"/>
    <property type="match status" value="1"/>
</dbReference>
<dbReference type="PANTHER" id="PTHR45700:SF8">
    <property type="entry name" value="HECT-TYPE E3 UBIQUITIN TRANSFERASE"/>
    <property type="match status" value="1"/>
</dbReference>
<evidence type="ECO:0000256" key="4">
    <source>
        <dbReference type="ARBA" id="ARBA00022490"/>
    </source>
</evidence>
<evidence type="ECO:0000256" key="7">
    <source>
        <dbReference type="PROSITE-ProRule" id="PRU00104"/>
    </source>
</evidence>
<comment type="subcellular location">
    <subcellularLocation>
        <location evidence="2">Cytoplasm</location>
    </subcellularLocation>
</comment>
<dbReference type="GO" id="GO:0016874">
    <property type="term" value="F:ligase activity"/>
    <property type="evidence" value="ECO:0007669"/>
    <property type="project" value="UniProtKB-KW"/>
</dbReference>
<evidence type="ECO:0000256" key="8">
    <source>
        <dbReference type="SAM" id="MobiDB-lite"/>
    </source>
</evidence>
<dbReference type="EC" id="2.3.2.26" evidence="3"/>
<proteinExistence type="predicted"/>
<evidence type="ECO:0000313" key="11">
    <source>
        <dbReference type="Proteomes" id="UP000225706"/>
    </source>
</evidence>
<feature type="region of interest" description="Disordered" evidence="8">
    <location>
        <begin position="272"/>
        <end position="322"/>
    </location>
</feature>
<evidence type="ECO:0000256" key="5">
    <source>
        <dbReference type="ARBA" id="ARBA00022679"/>
    </source>
</evidence>
<gene>
    <name evidence="10" type="primary">UBE3A</name>
    <name evidence="10" type="ORF">AWC38_SpisGene18726</name>
</gene>
<dbReference type="STRING" id="50429.A0A2B4RH77"/>
<keyword evidence="11" id="KW-1185">Reference proteome</keyword>
<dbReference type="EMBL" id="LSMT01000506">
    <property type="protein sequence ID" value="PFX16971.1"/>
    <property type="molecule type" value="Genomic_DNA"/>
</dbReference>
<evidence type="ECO:0000256" key="3">
    <source>
        <dbReference type="ARBA" id="ARBA00012485"/>
    </source>
</evidence>
<keyword evidence="10" id="KW-0436">Ligase</keyword>
<dbReference type="GO" id="GO:0005737">
    <property type="term" value="C:cytoplasm"/>
    <property type="evidence" value="ECO:0007669"/>
    <property type="project" value="UniProtKB-SubCell"/>
</dbReference>
<accession>A0A2B4RH77</accession>
<evidence type="ECO:0000256" key="1">
    <source>
        <dbReference type="ARBA" id="ARBA00000885"/>
    </source>
</evidence>
<dbReference type="InterPro" id="IPR035983">
    <property type="entry name" value="Hect_E3_ubiquitin_ligase"/>
</dbReference>
<evidence type="ECO:0000313" key="10">
    <source>
        <dbReference type="EMBL" id="PFX16971.1"/>
    </source>
</evidence>
<organism evidence="10 11">
    <name type="scientific">Stylophora pistillata</name>
    <name type="common">Smooth cauliflower coral</name>
    <dbReference type="NCBI Taxonomy" id="50429"/>
    <lineage>
        <taxon>Eukaryota</taxon>
        <taxon>Metazoa</taxon>
        <taxon>Cnidaria</taxon>
        <taxon>Anthozoa</taxon>
        <taxon>Hexacorallia</taxon>
        <taxon>Scleractinia</taxon>
        <taxon>Astrocoeniina</taxon>
        <taxon>Pocilloporidae</taxon>
        <taxon>Stylophora</taxon>
    </lineage>
</organism>
<dbReference type="SMART" id="SM00119">
    <property type="entry name" value="HECTc"/>
    <property type="match status" value="1"/>
</dbReference>
<dbReference type="InterPro" id="IPR044611">
    <property type="entry name" value="E3A/B/C-like"/>
</dbReference>
<protein>
    <recommendedName>
        <fullName evidence="3">HECT-type E3 ubiquitin transferase</fullName>
        <ecNumber evidence="3">2.3.2.26</ecNumber>
    </recommendedName>
</protein>
<evidence type="ECO:0000256" key="2">
    <source>
        <dbReference type="ARBA" id="ARBA00004496"/>
    </source>
</evidence>
<reference evidence="11" key="1">
    <citation type="journal article" date="2017" name="bioRxiv">
        <title>Comparative analysis of the genomes of Stylophora pistillata and Acropora digitifera provides evidence for extensive differences between species of corals.</title>
        <authorList>
            <person name="Voolstra C.R."/>
            <person name="Li Y."/>
            <person name="Liew Y.J."/>
            <person name="Baumgarten S."/>
            <person name="Zoccola D."/>
            <person name="Flot J.-F."/>
            <person name="Tambutte S."/>
            <person name="Allemand D."/>
            <person name="Aranda M."/>
        </authorList>
    </citation>
    <scope>NUCLEOTIDE SEQUENCE [LARGE SCALE GENOMIC DNA]</scope>
</reference>
<dbReference type="FunFam" id="3.30.2410.10:FF:000003">
    <property type="entry name" value="probable E3 ubiquitin-protein ligase HERC4 isoform X1"/>
    <property type="match status" value="1"/>
</dbReference>
<dbReference type="Pfam" id="PF00632">
    <property type="entry name" value="HECT"/>
    <property type="match status" value="1"/>
</dbReference>
<dbReference type="CDD" id="cd00078">
    <property type="entry name" value="HECTc"/>
    <property type="match status" value="1"/>
</dbReference>
<dbReference type="OrthoDB" id="5981550at2759"/>
<name>A0A2B4RH77_STYPI</name>
<keyword evidence="4" id="KW-0963">Cytoplasm</keyword>
<dbReference type="InterPro" id="IPR042556">
    <property type="entry name" value="AZUL_sf"/>
</dbReference>
<dbReference type="Proteomes" id="UP000225706">
    <property type="component" value="Unassembled WGS sequence"/>
</dbReference>
<dbReference type="Gene3D" id="3.30.2160.10">
    <property type="entry name" value="Hect, E3 ligase catalytic domain"/>
    <property type="match status" value="1"/>
</dbReference>